<evidence type="ECO:0000313" key="2">
    <source>
        <dbReference type="WBParaSite" id="PSU_v2.g363.t1"/>
    </source>
</evidence>
<reference evidence="2" key="1">
    <citation type="submission" date="2022-11" db="UniProtKB">
        <authorList>
            <consortium name="WormBaseParasite"/>
        </authorList>
    </citation>
    <scope>IDENTIFICATION</scope>
</reference>
<keyword evidence="1" id="KW-1185">Reference proteome</keyword>
<dbReference type="AlphaFoldDB" id="A0A914YVE0"/>
<sequence length="291" mass="33100">MILRQLGIAPYDLHPKLYGGGKTGQKVAEKMKSLFGKKKKKGGGAEDEDDNECVTEWVDPSELDMNRLHHFINNPQCATNELVEACKGQLNRYKIQNDRLATIMEQTFSGKKKGSSFREFDTSSGTPAKKMCPSVSNIREPLAPCCSSSREKSKKKLNFKITEELIKKECRKDWLFSGAVVKIRRSNAPYFSTDMVLEMFKSNASVYWMNSVLDVYDDIPKYGCKLVSIQEILELNPVACNECMEFDGSAMENLEGFQKELYYHVSEHENHIIQDFDKTAESIEQMAISKL</sequence>
<organism evidence="1 2">
    <name type="scientific">Panagrolaimus superbus</name>
    <dbReference type="NCBI Taxonomy" id="310955"/>
    <lineage>
        <taxon>Eukaryota</taxon>
        <taxon>Metazoa</taxon>
        <taxon>Ecdysozoa</taxon>
        <taxon>Nematoda</taxon>
        <taxon>Chromadorea</taxon>
        <taxon>Rhabditida</taxon>
        <taxon>Tylenchina</taxon>
        <taxon>Panagrolaimomorpha</taxon>
        <taxon>Panagrolaimoidea</taxon>
        <taxon>Panagrolaimidae</taxon>
        <taxon>Panagrolaimus</taxon>
    </lineage>
</organism>
<proteinExistence type="predicted"/>
<accession>A0A914YVE0</accession>
<protein>
    <submittedName>
        <fullName evidence="2">Uncharacterized protein</fullName>
    </submittedName>
</protein>
<name>A0A914YVE0_9BILA</name>
<dbReference type="Proteomes" id="UP000887577">
    <property type="component" value="Unplaced"/>
</dbReference>
<dbReference type="WBParaSite" id="PSU_v2.g363.t1">
    <property type="protein sequence ID" value="PSU_v2.g363.t1"/>
    <property type="gene ID" value="PSU_v2.g363"/>
</dbReference>
<evidence type="ECO:0000313" key="1">
    <source>
        <dbReference type="Proteomes" id="UP000887577"/>
    </source>
</evidence>